<evidence type="ECO:0000313" key="3">
    <source>
        <dbReference type="Proteomes" id="UP000033725"/>
    </source>
</evidence>
<dbReference type="EMBL" id="JYIV01000019">
    <property type="protein sequence ID" value="KJL24848.1"/>
    <property type="molecule type" value="Genomic_DNA"/>
</dbReference>
<dbReference type="Proteomes" id="UP000033725">
    <property type="component" value="Unassembled WGS sequence"/>
</dbReference>
<dbReference type="PATRIC" id="fig|82380.10.peg.1001"/>
<feature type="region of interest" description="Disordered" evidence="1">
    <location>
        <begin position="1"/>
        <end position="21"/>
    </location>
</feature>
<protein>
    <submittedName>
        <fullName evidence="2">Uncharacterized protein</fullName>
    </submittedName>
</protein>
<reference evidence="2 3" key="1">
    <citation type="submission" date="2015-02" db="EMBL/GenBank/DDBJ databases">
        <title>Draft genome sequences of ten Microbacterium spp. with emphasis on heavy metal contaminated environments.</title>
        <authorList>
            <person name="Corretto E."/>
        </authorList>
    </citation>
    <scope>NUCLEOTIDE SEQUENCE [LARGE SCALE GENOMIC DNA]</scope>
    <source>
        <strain evidence="2 3">BEL163</strain>
    </source>
</reference>
<feature type="compositionally biased region" description="Basic and acidic residues" evidence="1">
    <location>
        <begin position="8"/>
        <end position="21"/>
    </location>
</feature>
<dbReference type="AlphaFoldDB" id="A0A0F0KVE9"/>
<sequence length="56" mass="6016">MTSHNRNPRLERTCEPSHRGGAEVNGGCVELDFFADVILNAAKGISSAYARGEPGR</sequence>
<accession>A0A0F0KVE9</accession>
<comment type="caution">
    <text evidence="2">The sequence shown here is derived from an EMBL/GenBank/DDBJ whole genome shotgun (WGS) entry which is preliminary data.</text>
</comment>
<name>A0A0F0KVE9_9MICO</name>
<gene>
    <name evidence="2" type="ORF">RN51_00998</name>
</gene>
<organism evidence="2 3">
    <name type="scientific">Microbacterium oxydans</name>
    <dbReference type="NCBI Taxonomy" id="82380"/>
    <lineage>
        <taxon>Bacteria</taxon>
        <taxon>Bacillati</taxon>
        <taxon>Actinomycetota</taxon>
        <taxon>Actinomycetes</taxon>
        <taxon>Micrococcales</taxon>
        <taxon>Microbacteriaceae</taxon>
        <taxon>Microbacterium</taxon>
    </lineage>
</organism>
<evidence type="ECO:0000313" key="2">
    <source>
        <dbReference type="EMBL" id="KJL24848.1"/>
    </source>
</evidence>
<evidence type="ECO:0000256" key="1">
    <source>
        <dbReference type="SAM" id="MobiDB-lite"/>
    </source>
</evidence>
<proteinExistence type="predicted"/>